<evidence type="ECO:0000313" key="4">
    <source>
        <dbReference type="EMBL" id="KAH7934929.1"/>
    </source>
</evidence>
<comment type="caution">
    <text evidence="4">The sequence shown here is derived from an EMBL/GenBank/DDBJ whole genome shotgun (WGS) entry which is preliminary data.</text>
</comment>
<dbReference type="CDD" id="cd00063">
    <property type="entry name" value="FN3"/>
    <property type="match status" value="1"/>
</dbReference>
<dbReference type="CDD" id="cd05748">
    <property type="entry name" value="Ig_Titin_like"/>
    <property type="match status" value="1"/>
</dbReference>
<evidence type="ECO:0000259" key="3">
    <source>
        <dbReference type="PROSITE" id="PS50853"/>
    </source>
</evidence>
<dbReference type="SMART" id="SM00060">
    <property type="entry name" value="FN3"/>
    <property type="match status" value="1"/>
</dbReference>
<dbReference type="VEuPathDB" id="VectorBase:RSAN_040751"/>
<gene>
    <name evidence="4" type="ORF">HPB52_002001</name>
</gene>
<dbReference type="Pfam" id="PF07679">
    <property type="entry name" value="I-set"/>
    <property type="match status" value="1"/>
</dbReference>
<feature type="domain" description="Fibronectin type-III" evidence="3">
    <location>
        <begin position="111"/>
        <end position="205"/>
    </location>
</feature>
<dbReference type="Proteomes" id="UP000821837">
    <property type="component" value="Unassembled WGS sequence"/>
</dbReference>
<dbReference type="InterPro" id="IPR036116">
    <property type="entry name" value="FN3_sf"/>
</dbReference>
<dbReference type="GO" id="GO:0045214">
    <property type="term" value="P:sarcomere organization"/>
    <property type="evidence" value="ECO:0007669"/>
    <property type="project" value="TreeGrafter"/>
</dbReference>
<dbReference type="Gene3D" id="2.60.40.10">
    <property type="entry name" value="Immunoglobulins"/>
    <property type="match status" value="2"/>
</dbReference>
<dbReference type="PRINTS" id="PR00014">
    <property type="entry name" value="FNTYPEIII"/>
</dbReference>
<reference evidence="4" key="1">
    <citation type="journal article" date="2020" name="Cell">
        <title>Large-Scale Comparative Analyses of Tick Genomes Elucidate Their Genetic Diversity and Vector Capacities.</title>
        <authorList>
            <consortium name="Tick Genome and Microbiome Consortium (TIGMIC)"/>
            <person name="Jia N."/>
            <person name="Wang J."/>
            <person name="Shi W."/>
            <person name="Du L."/>
            <person name="Sun Y."/>
            <person name="Zhan W."/>
            <person name="Jiang J.F."/>
            <person name="Wang Q."/>
            <person name="Zhang B."/>
            <person name="Ji P."/>
            <person name="Bell-Sakyi L."/>
            <person name="Cui X.M."/>
            <person name="Yuan T.T."/>
            <person name="Jiang B.G."/>
            <person name="Yang W.F."/>
            <person name="Lam T.T."/>
            <person name="Chang Q.C."/>
            <person name="Ding S.J."/>
            <person name="Wang X.J."/>
            <person name="Zhu J.G."/>
            <person name="Ruan X.D."/>
            <person name="Zhao L."/>
            <person name="Wei J.T."/>
            <person name="Ye R.Z."/>
            <person name="Que T.C."/>
            <person name="Du C.H."/>
            <person name="Zhou Y.H."/>
            <person name="Cheng J.X."/>
            <person name="Dai P.F."/>
            <person name="Guo W.B."/>
            <person name="Han X.H."/>
            <person name="Huang E.J."/>
            <person name="Li L.F."/>
            <person name="Wei W."/>
            <person name="Gao Y.C."/>
            <person name="Liu J.Z."/>
            <person name="Shao H.Z."/>
            <person name="Wang X."/>
            <person name="Wang C.C."/>
            <person name="Yang T.C."/>
            <person name="Huo Q.B."/>
            <person name="Li W."/>
            <person name="Chen H.Y."/>
            <person name="Chen S.E."/>
            <person name="Zhou L.G."/>
            <person name="Ni X.B."/>
            <person name="Tian J.H."/>
            <person name="Sheng Y."/>
            <person name="Liu T."/>
            <person name="Pan Y.S."/>
            <person name="Xia L.Y."/>
            <person name="Li J."/>
            <person name="Zhao F."/>
            <person name="Cao W.C."/>
        </authorList>
    </citation>
    <scope>NUCLEOTIDE SEQUENCE</scope>
    <source>
        <strain evidence="4">Rsan-2018</strain>
    </source>
</reference>
<reference evidence="4" key="2">
    <citation type="submission" date="2021-09" db="EMBL/GenBank/DDBJ databases">
        <authorList>
            <person name="Jia N."/>
            <person name="Wang J."/>
            <person name="Shi W."/>
            <person name="Du L."/>
            <person name="Sun Y."/>
            <person name="Zhan W."/>
            <person name="Jiang J."/>
            <person name="Wang Q."/>
            <person name="Zhang B."/>
            <person name="Ji P."/>
            <person name="Sakyi L.B."/>
            <person name="Cui X."/>
            <person name="Yuan T."/>
            <person name="Jiang B."/>
            <person name="Yang W."/>
            <person name="Lam T.T.-Y."/>
            <person name="Chang Q."/>
            <person name="Ding S."/>
            <person name="Wang X."/>
            <person name="Zhu J."/>
            <person name="Ruan X."/>
            <person name="Zhao L."/>
            <person name="Wei J."/>
            <person name="Que T."/>
            <person name="Du C."/>
            <person name="Cheng J."/>
            <person name="Dai P."/>
            <person name="Han X."/>
            <person name="Huang E."/>
            <person name="Gao Y."/>
            <person name="Liu J."/>
            <person name="Shao H."/>
            <person name="Ye R."/>
            <person name="Li L."/>
            <person name="Wei W."/>
            <person name="Wang X."/>
            <person name="Wang C."/>
            <person name="Huo Q."/>
            <person name="Li W."/>
            <person name="Guo W."/>
            <person name="Chen H."/>
            <person name="Chen S."/>
            <person name="Zhou L."/>
            <person name="Zhou L."/>
            <person name="Ni X."/>
            <person name="Tian J."/>
            <person name="Zhou Y."/>
            <person name="Sheng Y."/>
            <person name="Liu T."/>
            <person name="Pan Y."/>
            <person name="Xia L."/>
            <person name="Li J."/>
            <person name="Zhao F."/>
            <person name="Cao W."/>
        </authorList>
    </citation>
    <scope>NUCLEOTIDE SEQUENCE</scope>
    <source>
        <strain evidence="4">Rsan-2018</strain>
        <tissue evidence="4">Larvae</tissue>
    </source>
</reference>
<keyword evidence="5" id="KW-1185">Reference proteome</keyword>
<keyword evidence="2" id="KW-0393">Immunoglobulin domain</keyword>
<dbReference type="Pfam" id="PF00041">
    <property type="entry name" value="fn3"/>
    <property type="match status" value="1"/>
</dbReference>
<evidence type="ECO:0000313" key="5">
    <source>
        <dbReference type="Proteomes" id="UP000821837"/>
    </source>
</evidence>
<dbReference type="PROSITE" id="PS50853">
    <property type="entry name" value="FN3"/>
    <property type="match status" value="1"/>
</dbReference>
<dbReference type="SUPFAM" id="SSF49265">
    <property type="entry name" value="Fibronectin type III"/>
    <property type="match status" value="1"/>
</dbReference>
<name>A0A9D4P9W7_RHISA</name>
<dbReference type="AlphaFoldDB" id="A0A9D4P9W7"/>
<dbReference type="InterPro" id="IPR013783">
    <property type="entry name" value="Ig-like_fold"/>
</dbReference>
<proteinExistence type="predicted"/>
<evidence type="ECO:0000256" key="1">
    <source>
        <dbReference type="ARBA" id="ARBA00022737"/>
    </source>
</evidence>
<dbReference type="InterPro" id="IPR013098">
    <property type="entry name" value="Ig_I-set"/>
</dbReference>
<dbReference type="InterPro" id="IPR050964">
    <property type="entry name" value="Striated_Muscle_Regulatory"/>
</dbReference>
<dbReference type="FunFam" id="2.60.40.10:FF:000031">
    <property type="entry name" value="Myosin-binding protein C, slow type"/>
    <property type="match status" value="1"/>
</dbReference>
<organism evidence="4 5">
    <name type="scientific">Rhipicephalus sanguineus</name>
    <name type="common">Brown dog tick</name>
    <name type="synonym">Ixodes sanguineus</name>
    <dbReference type="NCBI Taxonomy" id="34632"/>
    <lineage>
        <taxon>Eukaryota</taxon>
        <taxon>Metazoa</taxon>
        <taxon>Ecdysozoa</taxon>
        <taxon>Arthropoda</taxon>
        <taxon>Chelicerata</taxon>
        <taxon>Arachnida</taxon>
        <taxon>Acari</taxon>
        <taxon>Parasitiformes</taxon>
        <taxon>Ixodida</taxon>
        <taxon>Ixodoidea</taxon>
        <taxon>Ixodidae</taxon>
        <taxon>Rhipicephalinae</taxon>
        <taxon>Rhipicephalus</taxon>
        <taxon>Rhipicephalus</taxon>
    </lineage>
</organism>
<evidence type="ECO:0000256" key="2">
    <source>
        <dbReference type="ARBA" id="ARBA00023319"/>
    </source>
</evidence>
<dbReference type="FunFam" id="2.60.40.10:FF:001845">
    <property type="entry name" value="Bent, isoform H"/>
    <property type="match status" value="1"/>
</dbReference>
<dbReference type="PANTHER" id="PTHR13817">
    <property type="entry name" value="TITIN"/>
    <property type="match status" value="1"/>
</dbReference>
<accession>A0A9D4P9W7</accession>
<dbReference type="PANTHER" id="PTHR13817:SF151">
    <property type="entry name" value="TITIN"/>
    <property type="match status" value="1"/>
</dbReference>
<sequence length="284" mass="31747">MGSVVILLGKEKPKLHLDGLYGKGIRVRAGDPLNINIPLTGAPAPAVTWLINDKEIPPTNRIRTDTADETVNLTIPVSQRGDRGKYNIKAKNMYEEDSADIDVLVYDKPGPPQGPLEYPEVTNSTVMLKWRKPEDDGGAEITGYLLEKCEIGSDFWQPVPGYCPNTRYTVRNLEEGKQYKFRVRAENIYGISEPLEGKPVTAKNPFDRIRRGLSSTSVSWFEEPRHRSTRSRNPAENSGQIMFPKCPFLACTAPGWVTLALTLQLTAMGVVRCLIFGDRKHEYG</sequence>
<dbReference type="EMBL" id="JABSTV010001255">
    <property type="protein sequence ID" value="KAH7934929.1"/>
    <property type="molecule type" value="Genomic_DNA"/>
</dbReference>
<keyword evidence="1" id="KW-0677">Repeat</keyword>
<dbReference type="SUPFAM" id="SSF48726">
    <property type="entry name" value="Immunoglobulin"/>
    <property type="match status" value="1"/>
</dbReference>
<dbReference type="InterPro" id="IPR036179">
    <property type="entry name" value="Ig-like_dom_sf"/>
</dbReference>
<dbReference type="GO" id="GO:0031430">
    <property type="term" value="C:M band"/>
    <property type="evidence" value="ECO:0007669"/>
    <property type="project" value="TreeGrafter"/>
</dbReference>
<protein>
    <recommendedName>
        <fullName evidence="3">Fibronectin type-III domain-containing protein</fullName>
    </recommendedName>
</protein>
<dbReference type="InterPro" id="IPR003961">
    <property type="entry name" value="FN3_dom"/>
</dbReference>